<protein>
    <submittedName>
        <fullName evidence="1">Uncharacterized protein</fullName>
    </submittedName>
</protein>
<dbReference type="InParanoid" id="A0A0G4E881"/>
<evidence type="ECO:0000313" key="1">
    <source>
        <dbReference type="EMBL" id="CEL91790.1"/>
    </source>
</evidence>
<dbReference type="EMBL" id="CDMY01000022">
    <property type="protein sequence ID" value="CEL91790.1"/>
    <property type="molecule type" value="Genomic_DNA"/>
</dbReference>
<proteinExistence type="predicted"/>
<evidence type="ECO:0000313" key="2">
    <source>
        <dbReference type="Proteomes" id="UP000041254"/>
    </source>
</evidence>
<sequence>MDMASKEAKVRIQPVSLLIAVAVVVLLVGTAAAWGGSLHTETHIAEAGKAGHHDDAGAVQVCRVQMTRKHTTTPGAVNFFYLPHKMVDPCTVKEGLNQICAVYNTGPTYTEFELDFYKTRPVFRGKCIDKSTAEEMCGEQRVVEETAEQGGMMCTLKPQYRERPNLAKATLPEGSTGSISGNYSATAYVVEGDTETAYNFYLPGSKKWAEWADKPFAST</sequence>
<gene>
    <name evidence="1" type="ORF">Vbra_19993</name>
</gene>
<name>A0A0G4E881_VITBC</name>
<reference evidence="1 2" key="1">
    <citation type="submission" date="2014-11" db="EMBL/GenBank/DDBJ databases">
        <authorList>
            <person name="Zhu J."/>
            <person name="Qi W."/>
            <person name="Song R."/>
        </authorList>
    </citation>
    <scope>NUCLEOTIDE SEQUENCE [LARGE SCALE GENOMIC DNA]</scope>
</reference>
<accession>A0A0G4E881</accession>
<dbReference type="VEuPathDB" id="CryptoDB:Vbra_19993"/>
<keyword evidence="2" id="KW-1185">Reference proteome</keyword>
<dbReference type="Proteomes" id="UP000041254">
    <property type="component" value="Unassembled WGS sequence"/>
</dbReference>
<dbReference type="AlphaFoldDB" id="A0A0G4E881"/>
<organism evidence="1 2">
    <name type="scientific">Vitrella brassicaformis (strain CCMP3155)</name>
    <dbReference type="NCBI Taxonomy" id="1169540"/>
    <lineage>
        <taxon>Eukaryota</taxon>
        <taxon>Sar</taxon>
        <taxon>Alveolata</taxon>
        <taxon>Colpodellida</taxon>
        <taxon>Vitrellaceae</taxon>
        <taxon>Vitrella</taxon>
    </lineage>
</organism>